<dbReference type="PATRIC" id="fig|1036673.3.peg.6040"/>
<feature type="region of interest" description="Disordered" evidence="1">
    <location>
        <begin position="1"/>
        <end position="34"/>
    </location>
</feature>
<reference evidence="2 3" key="2">
    <citation type="journal article" date="2013" name="Genome Announc.">
        <title>Genome Sequence of Growth-Improving Paenibacillus mucilaginosus Strain KNP414.</title>
        <authorList>
            <person name="Lu J.J."/>
            <person name="Wang J.F."/>
            <person name="Hu X.F."/>
        </authorList>
    </citation>
    <scope>NUCLEOTIDE SEQUENCE [LARGE SCALE GENOMIC DNA]</scope>
    <source>
        <strain evidence="2 3">KNP414</strain>
    </source>
</reference>
<dbReference type="AlphaFoldDB" id="F8FNT6"/>
<accession>F8FNT6</accession>
<dbReference type="HOGENOM" id="CLU_3138579_0_0_9"/>
<dbReference type="KEGG" id="pms:KNP414_06484"/>
<dbReference type="Proteomes" id="UP000006620">
    <property type="component" value="Chromosome"/>
</dbReference>
<reference evidence="3" key="1">
    <citation type="submission" date="2011-06" db="EMBL/GenBank/DDBJ databases">
        <title>Complete genome sequence of Paenibacillus mucilaginosus KNP414.</title>
        <authorList>
            <person name="Wang J."/>
            <person name="Hu S."/>
            <person name="Hu X."/>
            <person name="Zhang B."/>
            <person name="Dong D."/>
            <person name="Zhang S."/>
            <person name="Zhao K."/>
            <person name="Wu D."/>
        </authorList>
    </citation>
    <scope>NUCLEOTIDE SEQUENCE [LARGE SCALE GENOMIC DNA]</scope>
    <source>
        <strain evidence="3">KNP414</strain>
    </source>
</reference>
<organism evidence="2 3">
    <name type="scientific">Paenibacillus mucilaginosus (strain KNP414)</name>
    <dbReference type="NCBI Taxonomy" id="1036673"/>
    <lineage>
        <taxon>Bacteria</taxon>
        <taxon>Bacillati</taxon>
        <taxon>Bacillota</taxon>
        <taxon>Bacilli</taxon>
        <taxon>Bacillales</taxon>
        <taxon>Paenibacillaceae</taxon>
        <taxon>Paenibacillus</taxon>
    </lineage>
</organism>
<protein>
    <submittedName>
        <fullName evidence="2">Uncharacterized protein</fullName>
    </submittedName>
</protein>
<dbReference type="EMBL" id="CP002869">
    <property type="protein sequence ID" value="AEI45005.1"/>
    <property type="molecule type" value="Genomic_DNA"/>
</dbReference>
<gene>
    <name evidence="2" type="ordered locus">KNP414_06484</name>
</gene>
<sequence>MKPPVFRSSASRPEESTGMKPPVLCSSASRPEERTGYEAAGFPLFGFAP</sequence>
<name>F8FNT6_PAEMK</name>
<evidence type="ECO:0000256" key="1">
    <source>
        <dbReference type="SAM" id="MobiDB-lite"/>
    </source>
</evidence>
<evidence type="ECO:0000313" key="2">
    <source>
        <dbReference type="EMBL" id="AEI45005.1"/>
    </source>
</evidence>
<evidence type="ECO:0000313" key="3">
    <source>
        <dbReference type="Proteomes" id="UP000006620"/>
    </source>
</evidence>
<proteinExistence type="predicted"/>